<feature type="region of interest" description="Disordered" evidence="2">
    <location>
        <begin position="1"/>
        <end position="21"/>
    </location>
</feature>
<evidence type="ECO:0000256" key="2">
    <source>
        <dbReference type="SAM" id="MobiDB-lite"/>
    </source>
</evidence>
<dbReference type="AlphaFoldDB" id="A0A0D8YC37"/>
<evidence type="ECO:0000313" key="4">
    <source>
        <dbReference type="Proteomes" id="UP000053766"/>
    </source>
</evidence>
<dbReference type="Gene3D" id="1.25.40.20">
    <property type="entry name" value="Ankyrin repeat-containing domain"/>
    <property type="match status" value="1"/>
</dbReference>
<sequence length="633" mass="72807">MTVATESLCSPEGQNMKNGMNKVSLKPLPLIKGKVNGEKKINPVIQTKKRVERMRKEREKKDKKDRERAAALKKELKDYEVSRQAILFECERERCIRDMVRSSQRRGQYSLGPVHYGATNLWTSISAHTVPRSEKVRSVKEEEKLRACVGFGIAATGIYDYLPKIASSRSVKPVYYSDIVGAQKENWREAYQDSYLREHNHVGPLYVEKDALESVAKSMELMASMSNSKYSNKWIRKLLMFVLQGRVRKAWRRVLLIVEVLQGYKTHNNYYKPLGLASILQHIMKSIVNLTRDTEKNTNIAMYLSSQFAGQKPCFLEKHRRCLMLDLILHCLEPSSADLLAERTYDCQRKAVHFAAISGQPCQLDILLRHGTNTNDFDQSKQAPIHYLVERNNVLMVRQLMWYGSDMSLVEPSTSRIPSELYNVDNGEVCSYLQTRMNALERIMATWLKAICAGKLQLRSAASTLHCIRFLQRGENNLLDETQKLLLALRKDVLKTLNNEDQLVIFMLPVAFTPQDCLMPAKYPHIVRVEMCETLLTNIKQPLPLMLTPTLCVTTDPFVSKVYPMVPVFREVHNGYLYAWRIPCKVPQCGDFVSLHYTLETSKMDLLVARQSMFFVQIFCVKTGSTRKKQKLE</sequence>
<gene>
    <name evidence="3" type="ORF">DICVIV_00047</name>
</gene>
<dbReference type="OrthoDB" id="71307at2759"/>
<reference evidence="4" key="2">
    <citation type="journal article" date="2016" name="Sci. Rep.">
        <title>Dictyocaulus viviparus genome, variome and transcriptome elucidate lungworm biology and support future intervention.</title>
        <authorList>
            <person name="McNulty S.N."/>
            <person name="Strube C."/>
            <person name="Rosa B.A."/>
            <person name="Martin J.C."/>
            <person name="Tyagi R."/>
            <person name="Choi Y.J."/>
            <person name="Wang Q."/>
            <person name="Hallsworth Pepin K."/>
            <person name="Zhang X."/>
            <person name="Ozersky P."/>
            <person name="Wilson R.K."/>
            <person name="Sternberg P.W."/>
            <person name="Gasser R.B."/>
            <person name="Mitreva M."/>
        </authorList>
    </citation>
    <scope>NUCLEOTIDE SEQUENCE [LARGE SCALE GENOMIC DNA]</scope>
    <source>
        <strain evidence="4">HannoverDv2000</strain>
    </source>
</reference>
<keyword evidence="1" id="KW-0175">Coiled coil</keyword>
<keyword evidence="4" id="KW-1185">Reference proteome</keyword>
<feature type="coiled-coil region" evidence="1">
    <location>
        <begin position="44"/>
        <end position="74"/>
    </location>
</feature>
<name>A0A0D8YC37_DICVI</name>
<feature type="compositionally biased region" description="Polar residues" evidence="2">
    <location>
        <begin position="1"/>
        <end position="18"/>
    </location>
</feature>
<reference evidence="3 4" key="1">
    <citation type="submission" date="2013-11" db="EMBL/GenBank/DDBJ databases">
        <title>Draft genome of the bovine lungworm Dictyocaulus viviparus.</title>
        <authorList>
            <person name="Mitreva M."/>
        </authorList>
    </citation>
    <scope>NUCLEOTIDE SEQUENCE [LARGE SCALE GENOMIC DNA]</scope>
    <source>
        <strain evidence="3 4">HannoverDv2000</strain>
    </source>
</reference>
<evidence type="ECO:0000313" key="3">
    <source>
        <dbReference type="EMBL" id="KJH53619.1"/>
    </source>
</evidence>
<organism evidence="3 4">
    <name type="scientific">Dictyocaulus viviparus</name>
    <name type="common">Bovine lungworm</name>
    <dbReference type="NCBI Taxonomy" id="29172"/>
    <lineage>
        <taxon>Eukaryota</taxon>
        <taxon>Metazoa</taxon>
        <taxon>Ecdysozoa</taxon>
        <taxon>Nematoda</taxon>
        <taxon>Chromadorea</taxon>
        <taxon>Rhabditida</taxon>
        <taxon>Rhabditina</taxon>
        <taxon>Rhabditomorpha</taxon>
        <taxon>Strongyloidea</taxon>
        <taxon>Metastrongylidae</taxon>
        <taxon>Dictyocaulus</taxon>
    </lineage>
</organism>
<protein>
    <submittedName>
        <fullName evidence="3">Uncharacterized protein</fullName>
    </submittedName>
</protein>
<dbReference type="EMBL" id="KN716150">
    <property type="protein sequence ID" value="KJH53619.1"/>
    <property type="molecule type" value="Genomic_DNA"/>
</dbReference>
<dbReference type="STRING" id="29172.A0A0D8YC37"/>
<dbReference type="InterPro" id="IPR036770">
    <property type="entry name" value="Ankyrin_rpt-contain_sf"/>
</dbReference>
<dbReference type="SUPFAM" id="SSF48403">
    <property type="entry name" value="Ankyrin repeat"/>
    <property type="match status" value="1"/>
</dbReference>
<dbReference type="Proteomes" id="UP000053766">
    <property type="component" value="Unassembled WGS sequence"/>
</dbReference>
<evidence type="ECO:0000256" key="1">
    <source>
        <dbReference type="SAM" id="Coils"/>
    </source>
</evidence>
<proteinExistence type="predicted"/>
<accession>A0A0D8YC37</accession>